<evidence type="ECO:0000256" key="3">
    <source>
        <dbReference type="ARBA" id="ARBA00022617"/>
    </source>
</evidence>
<evidence type="ECO:0000256" key="4">
    <source>
        <dbReference type="ARBA" id="ARBA00022723"/>
    </source>
</evidence>
<evidence type="ECO:0000256" key="2">
    <source>
        <dbReference type="ARBA" id="ARBA00010617"/>
    </source>
</evidence>
<keyword evidence="8" id="KW-0472">Membrane</keyword>
<evidence type="ECO:0008006" key="11">
    <source>
        <dbReference type="Google" id="ProtNLM"/>
    </source>
</evidence>
<evidence type="ECO:0000256" key="5">
    <source>
        <dbReference type="ARBA" id="ARBA00023002"/>
    </source>
</evidence>
<keyword evidence="4" id="KW-0479">Metal-binding</keyword>
<name>A0ABR0GB96_9PEZI</name>
<evidence type="ECO:0000256" key="6">
    <source>
        <dbReference type="ARBA" id="ARBA00023004"/>
    </source>
</evidence>
<dbReference type="GeneID" id="87910673"/>
<keyword evidence="10" id="KW-1185">Reference proteome</keyword>
<keyword evidence="6" id="KW-0408">Iron</keyword>
<protein>
    <recommendedName>
        <fullName evidence="11">Cytochrome P450</fullName>
    </recommendedName>
</protein>
<evidence type="ECO:0000256" key="7">
    <source>
        <dbReference type="ARBA" id="ARBA00023033"/>
    </source>
</evidence>
<keyword evidence="7" id="KW-0503">Monooxygenase</keyword>
<dbReference type="PANTHER" id="PTHR24305">
    <property type="entry name" value="CYTOCHROME P450"/>
    <property type="match status" value="1"/>
</dbReference>
<keyword evidence="8" id="KW-0812">Transmembrane</keyword>
<evidence type="ECO:0000256" key="8">
    <source>
        <dbReference type="SAM" id="Phobius"/>
    </source>
</evidence>
<evidence type="ECO:0000313" key="10">
    <source>
        <dbReference type="Proteomes" id="UP001323405"/>
    </source>
</evidence>
<proteinExistence type="inferred from homology"/>
<dbReference type="Gene3D" id="1.10.630.10">
    <property type="entry name" value="Cytochrome P450"/>
    <property type="match status" value="1"/>
</dbReference>
<comment type="caution">
    <text evidence="9">The sequence shown here is derived from an EMBL/GenBank/DDBJ whole genome shotgun (WGS) entry which is preliminary data.</text>
</comment>
<organism evidence="9 10">
    <name type="scientific">Podospora pseudocomata</name>
    <dbReference type="NCBI Taxonomy" id="2093779"/>
    <lineage>
        <taxon>Eukaryota</taxon>
        <taxon>Fungi</taxon>
        <taxon>Dikarya</taxon>
        <taxon>Ascomycota</taxon>
        <taxon>Pezizomycotina</taxon>
        <taxon>Sordariomycetes</taxon>
        <taxon>Sordariomycetidae</taxon>
        <taxon>Sordariales</taxon>
        <taxon>Podosporaceae</taxon>
        <taxon>Podospora</taxon>
    </lineage>
</organism>
<keyword evidence="5" id="KW-0560">Oxidoreductase</keyword>
<dbReference type="PANTHER" id="PTHR24305:SF157">
    <property type="entry name" value="N-ACETYLTRYPTOPHAN 6-HYDROXYLASE IVOC-RELATED"/>
    <property type="match status" value="1"/>
</dbReference>
<feature type="transmembrane region" description="Helical" evidence="8">
    <location>
        <begin position="12"/>
        <end position="34"/>
    </location>
</feature>
<evidence type="ECO:0000256" key="1">
    <source>
        <dbReference type="ARBA" id="ARBA00001971"/>
    </source>
</evidence>
<comment type="similarity">
    <text evidence="2">Belongs to the cytochrome P450 family.</text>
</comment>
<gene>
    <name evidence="9" type="ORF">QC762_503460</name>
</gene>
<dbReference type="Proteomes" id="UP001323405">
    <property type="component" value="Unassembled WGS sequence"/>
</dbReference>
<keyword evidence="3" id="KW-0349">Heme</keyword>
<dbReference type="InterPro" id="IPR036396">
    <property type="entry name" value="Cyt_P450_sf"/>
</dbReference>
<dbReference type="EMBL" id="JAFFHA010000007">
    <property type="protein sequence ID" value="KAK4652894.1"/>
    <property type="molecule type" value="Genomic_DNA"/>
</dbReference>
<dbReference type="InterPro" id="IPR050121">
    <property type="entry name" value="Cytochrome_P450_monoxygenase"/>
</dbReference>
<sequence>MLLDQRHLNGSSLVVVTSAGLAFYGLALTIYRIWFHPLAGFPGPKLATATEWYQTYYEVMTYGKLSFKLAELHTRYGPIVRFGPWELSIRDPGFYQNSHAHGSVRRTEVSLRQRTALGFDRSHMFTESHELHRLRQKPLESFFSRRAVEFKEDLIAQKAQLIVARIGEWIANSTPLQLELAYFAYVTDVVGEILFGGENLSLLEHSEFAPDW</sequence>
<dbReference type="SUPFAM" id="SSF48264">
    <property type="entry name" value="Cytochrome P450"/>
    <property type="match status" value="1"/>
</dbReference>
<dbReference type="RefSeq" id="XP_062741869.1">
    <property type="nucleotide sequence ID" value="XM_062890766.1"/>
</dbReference>
<evidence type="ECO:0000313" key="9">
    <source>
        <dbReference type="EMBL" id="KAK4652894.1"/>
    </source>
</evidence>
<comment type="cofactor">
    <cofactor evidence="1">
        <name>heme</name>
        <dbReference type="ChEBI" id="CHEBI:30413"/>
    </cofactor>
</comment>
<reference evidence="9 10" key="1">
    <citation type="journal article" date="2023" name="bioRxiv">
        <title>High-quality genome assemblies of four members of thePodospora anserinaspecies complex.</title>
        <authorList>
            <person name="Ament-Velasquez S.L."/>
            <person name="Vogan A.A."/>
            <person name="Wallerman O."/>
            <person name="Hartmann F."/>
            <person name="Gautier V."/>
            <person name="Silar P."/>
            <person name="Giraud T."/>
            <person name="Johannesson H."/>
        </authorList>
    </citation>
    <scope>NUCLEOTIDE SEQUENCE [LARGE SCALE GENOMIC DNA]</scope>
    <source>
        <strain evidence="9 10">CBS 415.72m</strain>
    </source>
</reference>
<accession>A0ABR0GB96</accession>
<keyword evidence="8" id="KW-1133">Transmembrane helix</keyword>